<feature type="compositionally biased region" description="Basic and acidic residues" evidence="1">
    <location>
        <begin position="92"/>
        <end position="118"/>
    </location>
</feature>
<dbReference type="PANTHER" id="PTHR34693">
    <property type="entry name" value="PROTEIN PAR32"/>
    <property type="match status" value="1"/>
</dbReference>
<dbReference type="EMBL" id="KB933070">
    <property type="protein sequence ID" value="EOO00546.1"/>
    <property type="molecule type" value="Genomic_DNA"/>
</dbReference>
<dbReference type="HOGENOM" id="CLU_082191_2_0_1"/>
<protein>
    <submittedName>
        <fullName evidence="2">Uncharacterized protein</fullName>
    </submittedName>
</protein>
<dbReference type="AlphaFoldDB" id="R8BMF3"/>
<gene>
    <name evidence="2" type="ORF">UCRPA7_3947</name>
</gene>
<reference evidence="3" key="1">
    <citation type="journal article" date="2013" name="Genome Announc.">
        <title>Draft genome sequence of the ascomycete Phaeoacremonium aleophilum strain UCR-PA7, a causal agent of the esca disease complex in grapevines.</title>
        <authorList>
            <person name="Blanco-Ulate B."/>
            <person name="Rolshausen P."/>
            <person name="Cantu D."/>
        </authorList>
    </citation>
    <scope>NUCLEOTIDE SEQUENCE [LARGE SCALE GENOMIC DNA]</scope>
    <source>
        <strain evidence="3">UCR-PA7</strain>
    </source>
</reference>
<feature type="region of interest" description="Disordered" evidence="1">
    <location>
        <begin position="1"/>
        <end position="132"/>
    </location>
</feature>
<name>R8BMF3_PHAM7</name>
<feature type="compositionally biased region" description="Basic and acidic residues" evidence="1">
    <location>
        <begin position="56"/>
        <end position="70"/>
    </location>
</feature>
<dbReference type="PANTHER" id="PTHR34693:SF1">
    <property type="entry name" value="PROTEIN PAR32"/>
    <property type="match status" value="1"/>
</dbReference>
<dbReference type="Pfam" id="PF12223">
    <property type="entry name" value="DUF3602"/>
    <property type="match status" value="1"/>
</dbReference>
<evidence type="ECO:0000313" key="3">
    <source>
        <dbReference type="Proteomes" id="UP000014074"/>
    </source>
</evidence>
<dbReference type="GeneID" id="19324346"/>
<keyword evidence="3" id="KW-1185">Reference proteome</keyword>
<dbReference type="InterPro" id="IPR053203">
    <property type="entry name" value="Cisplatin_resist-associated"/>
</dbReference>
<feature type="compositionally biased region" description="Basic and acidic residues" evidence="1">
    <location>
        <begin position="22"/>
        <end position="32"/>
    </location>
</feature>
<accession>R8BMF3</accession>
<organism evidence="2 3">
    <name type="scientific">Phaeoacremonium minimum (strain UCR-PA7)</name>
    <name type="common">Esca disease fungus</name>
    <name type="synonym">Togninia minima</name>
    <dbReference type="NCBI Taxonomy" id="1286976"/>
    <lineage>
        <taxon>Eukaryota</taxon>
        <taxon>Fungi</taxon>
        <taxon>Dikarya</taxon>
        <taxon>Ascomycota</taxon>
        <taxon>Pezizomycotina</taxon>
        <taxon>Sordariomycetes</taxon>
        <taxon>Sordariomycetidae</taxon>
        <taxon>Togniniales</taxon>
        <taxon>Togniniaceae</taxon>
        <taxon>Phaeoacremonium</taxon>
    </lineage>
</organism>
<evidence type="ECO:0000313" key="2">
    <source>
        <dbReference type="EMBL" id="EOO00546.1"/>
    </source>
</evidence>
<sequence length="132" mass="13914">MSGSHFSSSGRGGAGNMVDSAKSPKIEPKDLETPTLKTPVVTTGRGGSGNMAKNTDPLETRLRQDLEPVQRRPSGGATHIGRGGTGNVFKAGSEDAEKAKHAQQHDHNAVAEDKEEGLAAKGRNFLFGKKQH</sequence>
<dbReference type="eggNOG" id="ENOG502S3S2">
    <property type="taxonomic scope" value="Eukaryota"/>
</dbReference>
<dbReference type="Proteomes" id="UP000014074">
    <property type="component" value="Unassembled WGS sequence"/>
</dbReference>
<dbReference type="RefSeq" id="XP_007914690.1">
    <property type="nucleotide sequence ID" value="XM_007916499.1"/>
</dbReference>
<dbReference type="KEGG" id="tmn:UCRPA7_3947"/>
<dbReference type="InterPro" id="IPR022024">
    <property type="entry name" value="DUF3602"/>
</dbReference>
<dbReference type="OrthoDB" id="3063476at2759"/>
<evidence type="ECO:0000256" key="1">
    <source>
        <dbReference type="SAM" id="MobiDB-lite"/>
    </source>
</evidence>
<proteinExistence type="predicted"/>